<dbReference type="EC" id="2.7.13.3" evidence="2"/>
<gene>
    <name evidence="7" type="ORF">IQ260_16710</name>
</gene>
<dbReference type="EMBL" id="JADEXP010000156">
    <property type="protein sequence ID" value="MBE9068295.1"/>
    <property type="molecule type" value="Genomic_DNA"/>
</dbReference>
<evidence type="ECO:0000259" key="6">
    <source>
        <dbReference type="PROSITE" id="PS50109"/>
    </source>
</evidence>
<reference evidence="7" key="1">
    <citation type="submission" date="2020-10" db="EMBL/GenBank/DDBJ databases">
        <authorList>
            <person name="Castelo-Branco R."/>
            <person name="Eusebio N."/>
            <person name="Adriana R."/>
            <person name="Vieira A."/>
            <person name="Brugerolle De Fraissinette N."/>
            <person name="Rezende De Castro R."/>
            <person name="Schneider M.P."/>
            <person name="Vasconcelos V."/>
            <person name="Leao P.N."/>
        </authorList>
    </citation>
    <scope>NUCLEOTIDE SEQUENCE</scope>
    <source>
        <strain evidence="7">LEGE 11479</strain>
    </source>
</reference>
<dbReference type="PROSITE" id="PS50109">
    <property type="entry name" value="HIS_KIN"/>
    <property type="match status" value="1"/>
</dbReference>
<dbReference type="RefSeq" id="WP_193994243.1">
    <property type="nucleotide sequence ID" value="NZ_JADEXP010000156.1"/>
</dbReference>
<dbReference type="Gene3D" id="1.10.287.130">
    <property type="match status" value="1"/>
</dbReference>
<feature type="domain" description="Histidine kinase" evidence="6">
    <location>
        <begin position="222"/>
        <end position="473"/>
    </location>
</feature>
<dbReference type="InterPro" id="IPR036890">
    <property type="entry name" value="HATPase_C_sf"/>
</dbReference>
<keyword evidence="8" id="KW-1185">Reference proteome</keyword>
<evidence type="ECO:0000256" key="4">
    <source>
        <dbReference type="ARBA" id="ARBA00023012"/>
    </source>
</evidence>
<dbReference type="Gene3D" id="3.30.565.10">
    <property type="entry name" value="Histidine kinase-like ATPase, C-terminal domain"/>
    <property type="match status" value="1"/>
</dbReference>
<keyword evidence="3" id="KW-0808">Transferase</keyword>
<keyword evidence="4" id="KW-0902">Two-component regulatory system</keyword>
<dbReference type="SUPFAM" id="SSF47384">
    <property type="entry name" value="Homodimeric domain of signal transducing histidine kinase"/>
    <property type="match status" value="1"/>
</dbReference>
<comment type="caution">
    <text evidence="7">The sequence shown here is derived from an EMBL/GenBank/DDBJ whole genome shotgun (WGS) entry which is preliminary data.</text>
</comment>
<dbReference type="PRINTS" id="PR00344">
    <property type="entry name" value="BCTRLSENSOR"/>
</dbReference>
<dbReference type="InterPro" id="IPR004358">
    <property type="entry name" value="Sig_transdc_His_kin-like_C"/>
</dbReference>
<dbReference type="InterPro" id="IPR003594">
    <property type="entry name" value="HATPase_dom"/>
</dbReference>
<sequence length="478" mass="52435">MTGNLTPPSTAQPNHSLEVMIQRVVQGTASVTGDAFFSALVENLALALDVRNCAVSKLLEDGQLQTLGLFCDGQLQPSITYNPISGPCGIVLTKDEYYCPSGIQDIFPNHPVLSALEASSYVGVCLKATDGKILGNLLVIDSDSILESQLYKSILKIFAARAATELERQQATLELQQLNEELELRVEHRTAELEAALQSLLQTQAQLVQSEKMSSLGQLIAGIAHEINNPNTFIVGNVSHIANYTHQLLELISCYQQVVPKPTPEIQQAIVACDLDFIRRDLPYLLSSMQTGSERIQELVRSFRNFSRLGESEKKVADLHEGINSTLVLLSHRLRPSTKRSEIQVIKHYGVLPKIECCPRQLNQVFMSLLTNAIDAIDECIGKQSADPVIRIHTAVVNHTIMIRIADNGVGIKPDLKKHLFEPFFTTKSSSEGTGLGLAISYQIVVTQHQGKLYCQSSEAKGTEFTIEIPIPAEAAAL</sequence>
<name>A0A928ZVT5_LEPEC</name>
<dbReference type="Proteomes" id="UP000615026">
    <property type="component" value="Unassembled WGS sequence"/>
</dbReference>
<accession>A0A928ZVT5</accession>
<comment type="catalytic activity">
    <reaction evidence="1">
        <text>ATP + protein L-histidine = ADP + protein N-phospho-L-histidine.</text>
        <dbReference type="EC" id="2.7.13.3"/>
    </reaction>
</comment>
<dbReference type="SMART" id="SM00387">
    <property type="entry name" value="HATPase_c"/>
    <property type="match status" value="1"/>
</dbReference>
<dbReference type="GO" id="GO:0000155">
    <property type="term" value="F:phosphorelay sensor kinase activity"/>
    <property type="evidence" value="ECO:0007669"/>
    <property type="project" value="InterPro"/>
</dbReference>
<dbReference type="SUPFAM" id="SSF55874">
    <property type="entry name" value="ATPase domain of HSP90 chaperone/DNA topoisomerase II/histidine kinase"/>
    <property type="match status" value="1"/>
</dbReference>
<dbReference type="SUPFAM" id="SSF55781">
    <property type="entry name" value="GAF domain-like"/>
    <property type="match status" value="1"/>
</dbReference>
<organism evidence="7 8">
    <name type="scientific">Leptolyngbya cf. ectocarpi LEGE 11479</name>
    <dbReference type="NCBI Taxonomy" id="1828722"/>
    <lineage>
        <taxon>Bacteria</taxon>
        <taxon>Bacillati</taxon>
        <taxon>Cyanobacteriota</taxon>
        <taxon>Cyanophyceae</taxon>
        <taxon>Leptolyngbyales</taxon>
        <taxon>Leptolyngbyaceae</taxon>
        <taxon>Leptolyngbya group</taxon>
        <taxon>Leptolyngbya</taxon>
    </lineage>
</organism>
<evidence type="ECO:0000313" key="7">
    <source>
        <dbReference type="EMBL" id="MBE9068295.1"/>
    </source>
</evidence>
<evidence type="ECO:0000256" key="3">
    <source>
        <dbReference type="ARBA" id="ARBA00022777"/>
    </source>
</evidence>
<evidence type="ECO:0000313" key="8">
    <source>
        <dbReference type="Proteomes" id="UP000615026"/>
    </source>
</evidence>
<dbReference type="Pfam" id="PF02518">
    <property type="entry name" value="HATPase_c"/>
    <property type="match status" value="1"/>
</dbReference>
<protein>
    <recommendedName>
        <fullName evidence="2">histidine kinase</fullName>
        <ecNumber evidence="2">2.7.13.3</ecNumber>
    </recommendedName>
</protein>
<evidence type="ECO:0000256" key="5">
    <source>
        <dbReference type="SAM" id="Coils"/>
    </source>
</evidence>
<dbReference type="PANTHER" id="PTHR43065:SF50">
    <property type="entry name" value="HISTIDINE KINASE"/>
    <property type="match status" value="1"/>
</dbReference>
<evidence type="ECO:0000256" key="1">
    <source>
        <dbReference type="ARBA" id="ARBA00000085"/>
    </source>
</evidence>
<dbReference type="PANTHER" id="PTHR43065">
    <property type="entry name" value="SENSOR HISTIDINE KINASE"/>
    <property type="match status" value="1"/>
</dbReference>
<feature type="coiled-coil region" evidence="5">
    <location>
        <begin position="161"/>
        <end position="199"/>
    </location>
</feature>
<dbReference type="InterPro" id="IPR036097">
    <property type="entry name" value="HisK_dim/P_sf"/>
</dbReference>
<dbReference type="AlphaFoldDB" id="A0A928ZVT5"/>
<proteinExistence type="predicted"/>
<dbReference type="InterPro" id="IPR005467">
    <property type="entry name" value="His_kinase_dom"/>
</dbReference>
<keyword evidence="3" id="KW-0418">Kinase</keyword>
<evidence type="ECO:0000256" key="2">
    <source>
        <dbReference type="ARBA" id="ARBA00012438"/>
    </source>
</evidence>
<keyword evidence="5" id="KW-0175">Coiled coil</keyword>